<evidence type="ECO:0000256" key="2">
    <source>
        <dbReference type="ARBA" id="ARBA00049988"/>
    </source>
</evidence>
<evidence type="ECO:0000313" key="3">
    <source>
        <dbReference type="EMBL" id="TDQ51443.1"/>
    </source>
</evidence>
<dbReference type="AlphaFoldDB" id="A0A4R6UZJ3"/>
<comment type="caution">
    <text evidence="3">The sequence shown here is derived from an EMBL/GenBank/DDBJ whole genome shotgun (WGS) entry which is preliminary data.</text>
</comment>
<reference evidence="3 4" key="1">
    <citation type="submission" date="2019-03" db="EMBL/GenBank/DDBJ databases">
        <title>Genomic Encyclopedia of Type Strains, Phase IV (KMG-IV): sequencing the most valuable type-strain genomes for metagenomic binning, comparative biology and taxonomic classification.</title>
        <authorList>
            <person name="Goeker M."/>
        </authorList>
    </citation>
    <scope>NUCLEOTIDE SEQUENCE [LARGE SCALE GENOMIC DNA]</scope>
    <source>
        <strain evidence="3 4">DSM 46770</strain>
    </source>
</reference>
<dbReference type="InterPro" id="IPR014795">
    <property type="entry name" value="TacA_1-like"/>
</dbReference>
<dbReference type="GO" id="GO:0006355">
    <property type="term" value="P:regulation of DNA-templated transcription"/>
    <property type="evidence" value="ECO:0007669"/>
    <property type="project" value="InterPro"/>
</dbReference>
<gene>
    <name evidence="3" type="ORF">EV190_11147</name>
</gene>
<evidence type="ECO:0000313" key="4">
    <source>
        <dbReference type="Proteomes" id="UP000295281"/>
    </source>
</evidence>
<sequence>MKERPRIRVDAGGKRMLEEAARADHLSVSGFVLRSVGTRAEEVIADRRFVRLSSAAPEAFAEASQRPARLNDRLADALRRPGKSDWLD</sequence>
<protein>
    <submittedName>
        <fullName evidence="3">Uncharacterized protein (DUF1778 family)</fullName>
    </submittedName>
</protein>
<proteinExistence type="inferred from homology"/>
<keyword evidence="4" id="KW-1185">Reference proteome</keyword>
<name>A0A4R6UZJ3_9ACTN</name>
<evidence type="ECO:0000256" key="1">
    <source>
        <dbReference type="ARBA" id="ARBA00022649"/>
    </source>
</evidence>
<comment type="similarity">
    <text evidence="2">Belongs to the TacA antitoxin family.</text>
</comment>
<organism evidence="3 4">
    <name type="scientific">Actinorugispora endophytica</name>
    <dbReference type="NCBI Taxonomy" id="1605990"/>
    <lineage>
        <taxon>Bacteria</taxon>
        <taxon>Bacillati</taxon>
        <taxon>Actinomycetota</taxon>
        <taxon>Actinomycetes</taxon>
        <taxon>Streptosporangiales</taxon>
        <taxon>Nocardiopsidaceae</taxon>
        <taxon>Actinorugispora</taxon>
    </lineage>
</organism>
<dbReference type="PANTHER" id="PTHR35401">
    <property type="entry name" value="COPG FAMILY HELIX-TURN-HELIX PROTEIN-RELATED-RELATED"/>
    <property type="match status" value="1"/>
</dbReference>
<dbReference type="EMBL" id="SNYN01000011">
    <property type="protein sequence ID" value="TDQ51443.1"/>
    <property type="molecule type" value="Genomic_DNA"/>
</dbReference>
<accession>A0A4R6UZJ3</accession>
<dbReference type="Pfam" id="PF08681">
    <property type="entry name" value="TacA1"/>
    <property type="match status" value="1"/>
</dbReference>
<dbReference type="Proteomes" id="UP000295281">
    <property type="component" value="Unassembled WGS sequence"/>
</dbReference>
<dbReference type="InterPro" id="IPR010985">
    <property type="entry name" value="Ribbon_hlx_hlx"/>
</dbReference>
<keyword evidence="1" id="KW-1277">Toxin-antitoxin system</keyword>
<dbReference type="SUPFAM" id="SSF47598">
    <property type="entry name" value="Ribbon-helix-helix"/>
    <property type="match status" value="1"/>
</dbReference>
<dbReference type="Gene3D" id="1.20.5.780">
    <property type="entry name" value="Single helix bin"/>
    <property type="match status" value="1"/>
</dbReference>